<evidence type="ECO:0000256" key="7">
    <source>
        <dbReference type="SAM" id="Phobius"/>
    </source>
</evidence>
<keyword evidence="3 7" id="KW-0812">Transmembrane</keyword>
<evidence type="ECO:0000313" key="10">
    <source>
        <dbReference type="Proteomes" id="UP000095751"/>
    </source>
</evidence>
<gene>
    <name evidence="9" type="ORF">FRACYDRAFT_187451</name>
</gene>
<evidence type="ECO:0000256" key="1">
    <source>
        <dbReference type="ARBA" id="ARBA00004651"/>
    </source>
</evidence>
<evidence type="ECO:0000256" key="5">
    <source>
        <dbReference type="ARBA" id="ARBA00023136"/>
    </source>
</evidence>
<feature type="transmembrane region" description="Helical" evidence="7">
    <location>
        <begin position="160"/>
        <end position="176"/>
    </location>
</feature>
<feature type="domain" description="EamA" evidence="8">
    <location>
        <begin position="199"/>
        <end position="341"/>
    </location>
</feature>
<evidence type="ECO:0000256" key="3">
    <source>
        <dbReference type="ARBA" id="ARBA00022692"/>
    </source>
</evidence>
<reference evidence="9 10" key="1">
    <citation type="submission" date="2016-09" db="EMBL/GenBank/DDBJ databases">
        <title>Extensive genetic diversity and differential bi-allelic expression allows diatom success in the polar Southern Ocean.</title>
        <authorList>
            <consortium name="DOE Joint Genome Institute"/>
            <person name="Mock T."/>
            <person name="Otillar R.P."/>
            <person name="Strauss J."/>
            <person name="Dupont C."/>
            <person name="Frickenhaus S."/>
            <person name="Maumus F."/>
            <person name="Mcmullan M."/>
            <person name="Sanges R."/>
            <person name="Schmutz J."/>
            <person name="Toseland A."/>
            <person name="Valas R."/>
            <person name="Veluchamy A."/>
            <person name="Ward B.J."/>
            <person name="Allen A."/>
            <person name="Barry K."/>
            <person name="Falciatore A."/>
            <person name="Ferrante M."/>
            <person name="Fortunato A.E."/>
            <person name="Gloeckner G."/>
            <person name="Gruber A."/>
            <person name="Hipkin R."/>
            <person name="Janech M."/>
            <person name="Kroth P."/>
            <person name="Leese F."/>
            <person name="Lindquist E."/>
            <person name="Lyon B.R."/>
            <person name="Martin J."/>
            <person name="Mayer C."/>
            <person name="Parker M."/>
            <person name="Quesneville H."/>
            <person name="Raymond J."/>
            <person name="Uhlig C."/>
            <person name="Valentin K.U."/>
            <person name="Worden A.Z."/>
            <person name="Armbrust E.V."/>
            <person name="Bowler C."/>
            <person name="Green B."/>
            <person name="Moulton V."/>
            <person name="Van Oosterhout C."/>
            <person name="Grigoriev I."/>
        </authorList>
    </citation>
    <scope>NUCLEOTIDE SEQUENCE [LARGE SCALE GENOMIC DNA]</scope>
    <source>
        <strain evidence="9 10">CCMP1102</strain>
    </source>
</reference>
<sequence length="343" mass="36910">MDTSSSNSTSAATISPPPSLPTSSQTSSTALLSTSNARLLLLSVALMYGSLSVALRMVYGRPGPPTASVLSTTRGWMSVLSTTTPSLATSSSLLSMSSTFWMYAFELAFFNFATQALINIGLLTTASARSAFFTQLSVVITPILSAILGAKHGTIVHPKVWVACSVALFGLYVLSTDHANDDNDEDGSGSGSMLRLTQGDLYCLGSAFCWSYYIYRLSDWGGRFDETQTMFVKNTFMAIFYSLWAMISWWWFVPRGSSLWEGWMDPISWLILFYSAFSSGALSDVLQQKAQAVVPAAESNVILSLEPVFSAILGLCLLGEVPSFYELVGGGFIVIASVLASTV</sequence>
<feature type="transmembrane region" description="Helical" evidence="7">
    <location>
        <begin position="100"/>
        <end position="118"/>
    </location>
</feature>
<organism evidence="9 10">
    <name type="scientific">Fragilariopsis cylindrus CCMP1102</name>
    <dbReference type="NCBI Taxonomy" id="635003"/>
    <lineage>
        <taxon>Eukaryota</taxon>
        <taxon>Sar</taxon>
        <taxon>Stramenopiles</taxon>
        <taxon>Ochrophyta</taxon>
        <taxon>Bacillariophyta</taxon>
        <taxon>Bacillariophyceae</taxon>
        <taxon>Bacillariophycidae</taxon>
        <taxon>Bacillariales</taxon>
        <taxon>Bacillariaceae</taxon>
        <taxon>Fragilariopsis</taxon>
    </lineage>
</organism>
<protein>
    <recommendedName>
        <fullName evidence="8">EamA domain-containing protein</fullName>
    </recommendedName>
</protein>
<dbReference type="GO" id="GO:0005886">
    <property type="term" value="C:plasma membrane"/>
    <property type="evidence" value="ECO:0007669"/>
    <property type="project" value="UniProtKB-SubCell"/>
</dbReference>
<comment type="subcellular location">
    <subcellularLocation>
        <location evidence="1">Cell membrane</location>
        <topology evidence="1">Multi-pass membrane protein</topology>
    </subcellularLocation>
</comment>
<evidence type="ECO:0000256" key="4">
    <source>
        <dbReference type="ARBA" id="ARBA00022989"/>
    </source>
</evidence>
<evidence type="ECO:0000259" key="8">
    <source>
        <dbReference type="Pfam" id="PF00892"/>
    </source>
</evidence>
<dbReference type="InParanoid" id="A0A1E7FAL1"/>
<dbReference type="Proteomes" id="UP000095751">
    <property type="component" value="Unassembled WGS sequence"/>
</dbReference>
<feature type="transmembrane region" description="Helical" evidence="7">
    <location>
        <begin position="39"/>
        <end position="59"/>
    </location>
</feature>
<dbReference type="Pfam" id="PF00892">
    <property type="entry name" value="EamA"/>
    <property type="match status" value="1"/>
</dbReference>
<dbReference type="InterPro" id="IPR000620">
    <property type="entry name" value="EamA_dom"/>
</dbReference>
<dbReference type="InterPro" id="IPR051258">
    <property type="entry name" value="Diverse_Substrate_Transporter"/>
</dbReference>
<evidence type="ECO:0000256" key="2">
    <source>
        <dbReference type="ARBA" id="ARBA00022475"/>
    </source>
</evidence>
<dbReference type="EMBL" id="KV784359">
    <property type="protein sequence ID" value="OEU15222.1"/>
    <property type="molecule type" value="Genomic_DNA"/>
</dbReference>
<dbReference type="InterPro" id="IPR037185">
    <property type="entry name" value="EmrE-like"/>
</dbReference>
<evidence type="ECO:0000256" key="6">
    <source>
        <dbReference type="SAM" id="MobiDB-lite"/>
    </source>
</evidence>
<dbReference type="KEGG" id="fcy:FRACYDRAFT_187451"/>
<keyword evidence="5 7" id="KW-0472">Membrane</keyword>
<name>A0A1E7FAL1_9STRA</name>
<dbReference type="AlphaFoldDB" id="A0A1E7FAL1"/>
<accession>A0A1E7FAL1</accession>
<dbReference type="PANTHER" id="PTHR42920:SF5">
    <property type="entry name" value="EAMA DOMAIN-CONTAINING PROTEIN"/>
    <property type="match status" value="1"/>
</dbReference>
<feature type="region of interest" description="Disordered" evidence="6">
    <location>
        <begin position="1"/>
        <end position="27"/>
    </location>
</feature>
<feature type="compositionally biased region" description="Low complexity" evidence="6">
    <location>
        <begin position="1"/>
        <end position="14"/>
    </location>
</feature>
<feature type="transmembrane region" description="Helical" evidence="7">
    <location>
        <begin position="235"/>
        <end position="252"/>
    </location>
</feature>
<dbReference type="PANTHER" id="PTHR42920">
    <property type="entry name" value="OS03G0707200 PROTEIN-RELATED"/>
    <property type="match status" value="1"/>
</dbReference>
<keyword evidence="4 7" id="KW-1133">Transmembrane helix</keyword>
<keyword evidence="2" id="KW-1003">Cell membrane</keyword>
<dbReference type="OrthoDB" id="511355at2759"/>
<dbReference type="SUPFAM" id="SSF103481">
    <property type="entry name" value="Multidrug resistance efflux transporter EmrE"/>
    <property type="match status" value="1"/>
</dbReference>
<evidence type="ECO:0000313" key="9">
    <source>
        <dbReference type="EMBL" id="OEU15222.1"/>
    </source>
</evidence>
<feature type="transmembrane region" description="Helical" evidence="7">
    <location>
        <begin position="130"/>
        <end position="148"/>
    </location>
</feature>
<keyword evidence="10" id="KW-1185">Reference proteome</keyword>
<feature type="transmembrane region" description="Helical" evidence="7">
    <location>
        <begin position="267"/>
        <end position="287"/>
    </location>
</feature>
<proteinExistence type="predicted"/>